<dbReference type="InterPro" id="IPR055180">
    <property type="entry name" value="HsdR_RecA-like_helicase_dom_2"/>
</dbReference>
<dbReference type="InterPro" id="IPR014001">
    <property type="entry name" value="Helicase_ATP-bd"/>
</dbReference>
<dbReference type="GO" id="GO:0009035">
    <property type="term" value="F:type I site-specific deoxyribonuclease activity"/>
    <property type="evidence" value="ECO:0007669"/>
    <property type="project" value="UniProtKB-EC"/>
</dbReference>
<dbReference type="Gene3D" id="3.40.50.300">
    <property type="entry name" value="P-loop containing nucleotide triphosphate hydrolases"/>
    <property type="match status" value="2"/>
</dbReference>
<reference evidence="3 4" key="1">
    <citation type="journal article" date="2015" name="Microbes Environ.">
        <title>Distribution and evolution of nitrogen fixation genes in the phylum bacteroidetes.</title>
        <authorList>
            <person name="Inoue J."/>
            <person name="Oshima K."/>
            <person name="Suda W."/>
            <person name="Sakamoto M."/>
            <person name="Iino T."/>
            <person name="Noda S."/>
            <person name="Hongoh Y."/>
            <person name="Hattori M."/>
            <person name="Ohkuma M."/>
        </authorList>
    </citation>
    <scope>NUCLEOTIDE SEQUENCE [LARGE SCALE GENOMIC DNA]</scope>
    <source>
        <strain evidence="3">JCM 15548</strain>
    </source>
</reference>
<evidence type="ECO:0000313" key="3">
    <source>
        <dbReference type="EMBL" id="GAO27783.1"/>
    </source>
</evidence>
<dbReference type="Gene3D" id="3.90.1570.50">
    <property type="match status" value="1"/>
</dbReference>
<feature type="domain" description="Helicase ATP-binding" evidence="2">
    <location>
        <begin position="314"/>
        <end position="519"/>
    </location>
</feature>
<dbReference type="SMART" id="SM00487">
    <property type="entry name" value="DEXDc"/>
    <property type="match status" value="1"/>
</dbReference>
<evidence type="ECO:0000256" key="1">
    <source>
        <dbReference type="SAM" id="MobiDB-lite"/>
    </source>
</evidence>
<dbReference type="PANTHER" id="PTHR42927">
    <property type="entry name" value="HELICASE SUPERFAMILY 1 AND 2 DOMAIN-CONTAINING PROTEIN"/>
    <property type="match status" value="1"/>
</dbReference>
<proteinExistence type="predicted"/>
<dbReference type="SUPFAM" id="SSF52540">
    <property type="entry name" value="P-loop containing nucleoside triphosphate hydrolases"/>
    <property type="match status" value="1"/>
</dbReference>
<accession>A0A0E9LR59</accession>
<dbReference type="InterPro" id="IPR027417">
    <property type="entry name" value="P-loop_NTPase"/>
</dbReference>
<dbReference type="PANTHER" id="PTHR42927:SF1">
    <property type="entry name" value="HELICASE SUPERFAMILY 1 AND 2 DOMAIN-CONTAINING PROTEIN"/>
    <property type="match status" value="1"/>
</dbReference>
<feature type="region of interest" description="Disordered" evidence="1">
    <location>
        <begin position="910"/>
        <end position="932"/>
    </location>
</feature>
<dbReference type="STRING" id="1236989.JCM15548_14634"/>
<evidence type="ECO:0000259" key="2">
    <source>
        <dbReference type="PROSITE" id="PS51192"/>
    </source>
</evidence>
<feature type="region of interest" description="Disordered" evidence="1">
    <location>
        <begin position="450"/>
        <end position="475"/>
    </location>
</feature>
<dbReference type="InterPro" id="IPR040980">
    <property type="entry name" value="SWI2_SNF2"/>
</dbReference>
<keyword evidence="4" id="KW-1185">Reference proteome</keyword>
<sequence length="1034" mass="118035">MQSKTNEAALESTIEKHLTGTCLEELREQHVSLNIANERAELYRAGNGYFIGAPEDFNARYAIDELRFWNFLQSTQKDELAKLQKQRDWKLKILERLDRMIKKYGILRLFRKGLDVDDAHFTLLYPLPLASSSKTVKVNFESNQFSSTRQLRYSLTNTGEEIDMVLFINGLPFATMELKNHWTGQNAKVHGQNQYKAKRDINQPLLNFGRCIVHFAVDTDEVYMTTRLNGASTYFLPFNLGQREPIFGKGNPPNPFGHKTSYLWDEILNRNSVANIIQHFVRFDGKDTEPLNKKTLFFPRYHQLDVVRKIIAHASKKGVNQTYLIQHSAGSGKSNSITWAAYQLIETYPESDAIPGSKGISNPLFDSVIVVTDRRLLDKQLRENIKEFSEVKNIVAPAYSSADLKSALETGKKIIITTIQKFPFIVDGIADLSDKRFAVIIDEAHSSQSGTAAGKMNQAMGNTSEANEEDDEKDPQDRILEAMRSRKMRGNASYLAFTATPKNNTLERFGVKQADGKHKPFHLYSMKQAIEEGFILDVLANYTTYKSYYEIEKSIQENPLFDTVKAQKKLRTYVEQNKQTIATKADIILEHFVTKLVNTKKLKGKAKAIVATQSIESAINYYFALKTLVEERGNPFRVAIAFSGMKKIKGIEYTEDSINDFPANLDTAKPADPGYISDKIARYVDMDEYRILVVANKYLTGYDQPKLTAMYVDKKLQGVIAVQALSRLNRSSDKLGKKTEDLFILDFYNTTEDIKKSFDPFYTATSLSKATDINVLHDLKSNLDDVGVYEWSEVEDFVEKYFKGVNAQEISPIIDIAAERFNAALELDDKSKADYKIKAKHFVKIYGQMAFIMPYEVVAWEKLFWFLKFLIPKLIIVDAEKDALDGLLNSVDLSTYGLERVKLNTSIGLDATETEVDPQNPNPRGAHGGDSDKDELDLIIKSFNERWFQGWEATPDEQRAKFVNLAQKMKEHNDFKEKYADNSDVQNRDIAFSKIFDDVMGKQRKNELDLYRLVSQDEGFKIAMQDTIKRMLRI</sequence>
<dbReference type="GO" id="GO:0005524">
    <property type="term" value="F:ATP binding"/>
    <property type="evidence" value="ECO:0007669"/>
    <property type="project" value="UniProtKB-KW"/>
</dbReference>
<organism evidence="3 4">
    <name type="scientific">Geofilum rubicundum JCM 15548</name>
    <dbReference type="NCBI Taxonomy" id="1236989"/>
    <lineage>
        <taxon>Bacteria</taxon>
        <taxon>Pseudomonadati</taxon>
        <taxon>Bacteroidota</taxon>
        <taxon>Bacteroidia</taxon>
        <taxon>Marinilabiliales</taxon>
        <taxon>Marinilabiliaceae</taxon>
        <taxon>Geofilum</taxon>
    </lineage>
</organism>
<protein>
    <submittedName>
        <fullName evidence="3">Type I restriction-modification system, restriction subunit R</fullName>
    </submittedName>
</protein>
<dbReference type="AlphaFoldDB" id="A0A0E9LR59"/>
<dbReference type="GO" id="GO:0009307">
    <property type="term" value="P:DNA restriction-modification system"/>
    <property type="evidence" value="ECO:0007669"/>
    <property type="project" value="UniProtKB-KW"/>
</dbReference>
<dbReference type="RefSeq" id="WP_062128840.1">
    <property type="nucleotide sequence ID" value="NZ_BAZW01000099.1"/>
</dbReference>
<dbReference type="Pfam" id="PF18766">
    <property type="entry name" value="SWI2_SNF2"/>
    <property type="match status" value="1"/>
</dbReference>
<dbReference type="EMBL" id="BAZW01000099">
    <property type="protein sequence ID" value="GAO27783.1"/>
    <property type="molecule type" value="Genomic_DNA"/>
</dbReference>
<dbReference type="GO" id="GO:0003677">
    <property type="term" value="F:DNA binding"/>
    <property type="evidence" value="ECO:0007669"/>
    <property type="project" value="UniProtKB-KW"/>
</dbReference>
<dbReference type="OrthoDB" id="9758243at2"/>
<dbReference type="Pfam" id="PF22679">
    <property type="entry name" value="T1R_D3-like"/>
    <property type="match status" value="1"/>
</dbReference>
<dbReference type="Pfam" id="PF04313">
    <property type="entry name" value="HSDR_N"/>
    <property type="match status" value="1"/>
</dbReference>
<dbReference type="Proteomes" id="UP000032900">
    <property type="component" value="Unassembled WGS sequence"/>
</dbReference>
<evidence type="ECO:0000313" key="4">
    <source>
        <dbReference type="Proteomes" id="UP000032900"/>
    </source>
</evidence>
<comment type="caution">
    <text evidence="3">The sequence shown here is derived from an EMBL/GenBank/DDBJ whole genome shotgun (WGS) entry which is preliminary data.</text>
</comment>
<name>A0A0E9LR59_9BACT</name>
<dbReference type="InterPro" id="IPR007409">
    <property type="entry name" value="Restrct_endonuc_type1_HsdR_N"/>
</dbReference>
<gene>
    <name evidence="3" type="ORF">JCM15548_14634</name>
</gene>
<dbReference type="PROSITE" id="PS51192">
    <property type="entry name" value="HELICASE_ATP_BIND_1"/>
    <property type="match status" value="1"/>
</dbReference>